<name>A0ABR4QKE5_9CEST</name>
<keyword evidence="3" id="KW-1185">Reference proteome</keyword>
<evidence type="ECO:0000313" key="2">
    <source>
        <dbReference type="EMBL" id="KAL5110121.1"/>
    </source>
</evidence>
<dbReference type="PANTHER" id="PTHR12390">
    <property type="entry name" value="UROPORPHYRINOGEN III SYNTHASE"/>
    <property type="match status" value="1"/>
</dbReference>
<evidence type="ECO:0000259" key="1">
    <source>
        <dbReference type="Pfam" id="PF02602"/>
    </source>
</evidence>
<dbReference type="SUPFAM" id="SSF69618">
    <property type="entry name" value="HemD-like"/>
    <property type="match status" value="1"/>
</dbReference>
<dbReference type="PANTHER" id="PTHR12390:SF0">
    <property type="entry name" value="UROPORPHYRINOGEN-III SYNTHASE"/>
    <property type="match status" value="1"/>
</dbReference>
<feature type="domain" description="Tetrapyrrole biosynthesis uroporphyrinogen III synthase" evidence="1">
    <location>
        <begin position="24"/>
        <end position="142"/>
    </location>
</feature>
<gene>
    <name evidence="2" type="ORF">TcWFU_003567</name>
</gene>
<organism evidence="2 3">
    <name type="scientific">Taenia crassiceps</name>
    <dbReference type="NCBI Taxonomy" id="6207"/>
    <lineage>
        <taxon>Eukaryota</taxon>
        <taxon>Metazoa</taxon>
        <taxon>Spiralia</taxon>
        <taxon>Lophotrochozoa</taxon>
        <taxon>Platyhelminthes</taxon>
        <taxon>Cestoda</taxon>
        <taxon>Eucestoda</taxon>
        <taxon>Cyclophyllidea</taxon>
        <taxon>Taeniidae</taxon>
        <taxon>Taenia</taxon>
    </lineage>
</organism>
<dbReference type="Pfam" id="PF02602">
    <property type="entry name" value="HEM4"/>
    <property type="match status" value="1"/>
</dbReference>
<dbReference type="InterPro" id="IPR036108">
    <property type="entry name" value="4pyrrol_syn_uPrphyn_synt_sf"/>
</dbReference>
<dbReference type="CDD" id="cd06578">
    <property type="entry name" value="HemD"/>
    <property type="match status" value="1"/>
</dbReference>
<sequence>MGCALCFTATDCLPHGCRLPEDLCFTVGPATSSAASKLGFTTRGSHTGNAKNLAKFILDNYAKEVSEKPILLLTGARHSPVLPNRLREAGVLVEEVVLYCSAPNPNFETQLFSMLKKRENRSQYLVFFSPSGVEMAWPTLSKFISQSNYTIRQLPVSRRPRRACSSAYSRSFLATRPFSPIVRWRDNIPSSIAPNYRNWLKQSCSQF</sequence>
<dbReference type="InterPro" id="IPR003754">
    <property type="entry name" value="4pyrrol_synth_uPrphyn_synth"/>
</dbReference>
<dbReference type="InterPro" id="IPR039793">
    <property type="entry name" value="UROS/Hem4"/>
</dbReference>
<dbReference type="Gene3D" id="3.40.50.10090">
    <property type="match status" value="1"/>
</dbReference>
<accession>A0ABR4QKE5</accession>
<dbReference type="Proteomes" id="UP001651158">
    <property type="component" value="Unassembled WGS sequence"/>
</dbReference>
<proteinExistence type="predicted"/>
<evidence type="ECO:0000313" key="3">
    <source>
        <dbReference type="Proteomes" id="UP001651158"/>
    </source>
</evidence>
<protein>
    <submittedName>
        <fullName evidence="2">Uroporphyrinogen-III synthase</fullName>
    </submittedName>
</protein>
<comment type="caution">
    <text evidence="2">The sequence shown here is derived from an EMBL/GenBank/DDBJ whole genome shotgun (WGS) entry which is preliminary data.</text>
</comment>
<reference evidence="2 3" key="1">
    <citation type="journal article" date="2022" name="Front. Cell. Infect. Microbiol.">
        <title>The Genomes of Two Strains of Taenia crassiceps the Animal Model for the Study of Human Cysticercosis.</title>
        <authorList>
            <person name="Bobes R.J."/>
            <person name="Estrada K."/>
            <person name="Rios-Valencia D.G."/>
            <person name="Calderon-Gallegos A."/>
            <person name="de la Torre P."/>
            <person name="Carrero J.C."/>
            <person name="Sanchez-Flores A."/>
            <person name="Laclette J.P."/>
        </authorList>
    </citation>
    <scope>NUCLEOTIDE SEQUENCE [LARGE SCALE GENOMIC DNA]</scope>
    <source>
        <strain evidence="2">WFUcys</strain>
    </source>
</reference>
<dbReference type="EMBL" id="JAKROA010000002">
    <property type="protein sequence ID" value="KAL5110121.1"/>
    <property type="molecule type" value="Genomic_DNA"/>
</dbReference>